<keyword evidence="2" id="KW-1185">Reference proteome</keyword>
<gene>
    <name evidence="1" type="ORF">FD41_GL001215</name>
</gene>
<dbReference type="PATRIC" id="fig|1423743.5.peg.1260"/>
<dbReference type="AlphaFoldDB" id="A0A0R1W253"/>
<proteinExistence type="predicted"/>
<organism evidence="1 2">
    <name type="scientific">Lentilactobacillus farraginis DSM 18382 = JCM 14108</name>
    <dbReference type="NCBI Taxonomy" id="1423743"/>
    <lineage>
        <taxon>Bacteria</taxon>
        <taxon>Bacillati</taxon>
        <taxon>Bacillota</taxon>
        <taxon>Bacilli</taxon>
        <taxon>Lactobacillales</taxon>
        <taxon>Lactobacillaceae</taxon>
        <taxon>Lentilactobacillus</taxon>
    </lineage>
</organism>
<reference evidence="1 2" key="1">
    <citation type="journal article" date="2015" name="Genome Announc.">
        <title>Expanding the biotechnology potential of lactobacilli through comparative genomics of 213 strains and associated genera.</title>
        <authorList>
            <person name="Sun Z."/>
            <person name="Harris H.M."/>
            <person name="McCann A."/>
            <person name="Guo C."/>
            <person name="Argimon S."/>
            <person name="Zhang W."/>
            <person name="Yang X."/>
            <person name="Jeffery I.B."/>
            <person name="Cooney J.C."/>
            <person name="Kagawa T.F."/>
            <person name="Liu W."/>
            <person name="Song Y."/>
            <person name="Salvetti E."/>
            <person name="Wrobel A."/>
            <person name="Rasinkangas P."/>
            <person name="Parkhill J."/>
            <person name="Rea M.C."/>
            <person name="O'Sullivan O."/>
            <person name="Ritari J."/>
            <person name="Douillard F.P."/>
            <person name="Paul Ross R."/>
            <person name="Yang R."/>
            <person name="Briner A.E."/>
            <person name="Felis G.E."/>
            <person name="de Vos W.M."/>
            <person name="Barrangou R."/>
            <person name="Klaenhammer T.R."/>
            <person name="Caufield P.W."/>
            <person name="Cui Y."/>
            <person name="Zhang H."/>
            <person name="O'Toole P.W."/>
        </authorList>
    </citation>
    <scope>NUCLEOTIDE SEQUENCE [LARGE SCALE GENOMIC DNA]</scope>
    <source>
        <strain evidence="1 2">DSM 18382</strain>
    </source>
</reference>
<dbReference type="EMBL" id="AZFY01000021">
    <property type="protein sequence ID" value="KRM11583.1"/>
    <property type="molecule type" value="Genomic_DNA"/>
</dbReference>
<sequence length="126" mass="14845">MIEMLYQYRKDYQKITMGLFSLVSDLQNIDLVSQEMAWYADKSNRMIYLWKDGHHNWSGLIGIEVQNAQLLIHRLILAPPSRNQENYNQLLDELQSLYPKAKIIGGFETKKICTRWEQTKVHGNES</sequence>
<name>A0A0R1W253_9LACO</name>
<comment type="caution">
    <text evidence="1">The sequence shown here is derived from an EMBL/GenBank/DDBJ whole genome shotgun (WGS) entry which is preliminary data.</text>
</comment>
<protein>
    <submittedName>
        <fullName evidence="1">Reductase</fullName>
    </submittedName>
</protein>
<dbReference type="Proteomes" id="UP000051966">
    <property type="component" value="Unassembled WGS sequence"/>
</dbReference>
<evidence type="ECO:0000313" key="2">
    <source>
        <dbReference type="Proteomes" id="UP000051966"/>
    </source>
</evidence>
<evidence type="ECO:0000313" key="1">
    <source>
        <dbReference type="EMBL" id="KRM11583.1"/>
    </source>
</evidence>
<accession>A0A0R1W253</accession>